<reference evidence="2 3" key="1">
    <citation type="submission" date="2020-08" db="EMBL/GenBank/DDBJ databases">
        <title>Bridging the membrane lipid divide: bacteria of the FCB group superphylum have the potential to synthesize archaeal ether lipids.</title>
        <authorList>
            <person name="Villanueva L."/>
            <person name="Von Meijenfeldt F.A.B."/>
            <person name="Westbye A.B."/>
            <person name="Yadav S."/>
            <person name="Hopmans E.C."/>
            <person name="Dutilh B.E."/>
            <person name="Sinninghe Damste J.S."/>
        </authorList>
    </citation>
    <scope>NUCLEOTIDE SEQUENCE [LARGE SCALE GENOMIC DNA]</scope>
    <source>
        <strain evidence="2">NIOZ-UU82</strain>
    </source>
</reference>
<comment type="caution">
    <text evidence="2">The sequence shown here is derived from an EMBL/GenBank/DDBJ whole genome shotgun (WGS) entry which is preliminary data.</text>
</comment>
<keyword evidence="1" id="KW-0732">Signal</keyword>
<dbReference type="EMBL" id="JACNLL010000072">
    <property type="protein sequence ID" value="MBC8199962.1"/>
    <property type="molecule type" value="Genomic_DNA"/>
</dbReference>
<dbReference type="Proteomes" id="UP000603545">
    <property type="component" value="Unassembled WGS sequence"/>
</dbReference>
<accession>A0A8J6T872</accession>
<name>A0A8J6T872_9BACT</name>
<sequence>MRKFAKRLGFLVISMTLILGAACHQAIAHDLWLEVRDYTPEVDDDITFTLGYGHYLPAREFMDKKDLEEIYILDQKGNKVGIKSYSDVEFKIDKPLKKKGTYLIAAKKKGGFFTKTTEGYKRGQTKKGLKNVIKCTYSEKCSKAIVNAGKAGGKIFSEILGHDLEILPLADPGALAQGDYLPIKVIFKGKPLSSTHVFATYVGFSTEKNTFAYATKTSKEGIAKIKMLKSGVWLITTYHIYAYPNPKECDQYKLTSSLTFEIR</sequence>
<protein>
    <submittedName>
        <fullName evidence="2">DUF4198 domain-containing protein</fullName>
    </submittedName>
</protein>
<evidence type="ECO:0000313" key="3">
    <source>
        <dbReference type="Proteomes" id="UP000603545"/>
    </source>
</evidence>
<proteinExistence type="predicted"/>
<gene>
    <name evidence="2" type="ORF">H8E80_07965</name>
</gene>
<dbReference type="AlphaFoldDB" id="A0A8J6T872"/>
<dbReference type="PROSITE" id="PS51257">
    <property type="entry name" value="PROKAR_LIPOPROTEIN"/>
    <property type="match status" value="1"/>
</dbReference>
<dbReference type="InterPro" id="IPR019613">
    <property type="entry name" value="DUF4198"/>
</dbReference>
<organism evidence="2 3">
    <name type="scientific">Candidatus Desulfaltia bathyphila</name>
    <dbReference type="NCBI Taxonomy" id="2841697"/>
    <lineage>
        <taxon>Bacteria</taxon>
        <taxon>Pseudomonadati</taxon>
        <taxon>Thermodesulfobacteriota</taxon>
        <taxon>Desulfobacteria</taxon>
        <taxon>Desulfobacterales</taxon>
        <taxon>Desulfobacterales incertae sedis</taxon>
        <taxon>Candidatus Desulfaltia</taxon>
    </lineage>
</organism>
<feature type="signal peptide" evidence="1">
    <location>
        <begin position="1"/>
        <end position="28"/>
    </location>
</feature>
<evidence type="ECO:0000313" key="2">
    <source>
        <dbReference type="EMBL" id="MBC8199962.1"/>
    </source>
</evidence>
<feature type="chain" id="PRO_5035171847" evidence="1">
    <location>
        <begin position="29"/>
        <end position="263"/>
    </location>
</feature>
<evidence type="ECO:0000256" key="1">
    <source>
        <dbReference type="SAM" id="SignalP"/>
    </source>
</evidence>
<dbReference type="Pfam" id="PF10670">
    <property type="entry name" value="DUF4198"/>
    <property type="match status" value="1"/>
</dbReference>